<accession>A0ABN2LBL2</accession>
<sequence length="1226" mass="126399">MVSDRYAGAAAGHGGGDLRDVTDWLTGPAGTNVPVLTGMVVTAVLCWRLLARPVFVDARHDGAGPVARAAAPFVLAQVLVAAGFWLSRSTDTIWIMLVLAAIVGLTAVSLAVLGRAARRAGTVLSGPTVAVVLLTALLNEIGALLLVRLVIVSDPDSPFGAGLAADAWLQARDAVGYPLVVAAAALAVAWFATGTGTGRGAVARVRRSLDGRVARWRARRGGLPEVTGRTITGGALVALALFIAPVFGPTTGSAHLTILGVATPQVGLIVLIAVLAALVARYGHRFNATGRVDIIGFGRRLARGLVSRGEARVMWVDLRHMLLPVGLFVAVAATCAVRRDFGTVIPALAATFGVTWAATSDSVRRSPDLTEDGTFSPATVWRRLTRSLSVYRVFIWAALVLVGTAGTVVVLGTSYIQERATVWADPWAYRWDAGCAVPGGAKPSPTGEIYCQQSLAANLESQHSQVARALSAVADGGLWGRGLRDTASGMVPAGQTDFILAVVWNKLGGVAVLLISVLVVMLGAALRQAARSGRARAPDGRAGRRQGQLWFGFFTAGLASMIVGNYLFVFLATVNVIPHSGIPAPFLSRGGQWTLALLAGIAVVVVIASRTGLATAASRVPSARPVQAPTMARPGRLAVVVPLTVCLACAAVITVVPYQKPGLPLPTAYDETRPACRVREATHDGLRSAPPDPARCSTDRLAFDRTRVEVRLGDGTVLVQDRGTAAWTFEGTPQAGLTLADLSGLLKVGDGGVGLLDQSYADVTQETAGTTLAKRLAAPSEDPEADGVLDLTIDPALQHALADALRSDGTAAAPPMAGGVVAIEAATGRVLASATVPGYAEPAAGDAEDAKATDAAEQFLKEHQYYGPLEGERLDGSVKDTTCEDAADSGEPDPDCWRWSVIIPGAPGDADGLAALRRYVGGGRDVDLPLPEVNRAVGKWYGLGSTFKVVIAAAYLSGGGHPDDELDAPLTVPLAPEVVIHNAGGGACPGGESGTITLTRALAVSCNTAFVTLAARLGWPAIAEQARRFGMTVGACRDEKPAFLAHRGAGTVESCVPADVDGVAIGNNTLGGQDVQGTPMAMATVLAAIANGGTTVAPTLLRSVRHPGSGKVEHPVGRTIAAVDPAVAQELTRALSGTSVDGTAAGLDAAVKTKLWVKTGTHEVVPAGTRAPAGQYVIVDSWLVGFVNTATHGPVAFAVVIEARDEKAGGARTRLVVQRLCAALGV</sequence>
<evidence type="ECO:0000313" key="9">
    <source>
        <dbReference type="EMBL" id="GAA1782999.1"/>
    </source>
</evidence>
<keyword evidence="3" id="KW-0133">Cell shape</keyword>
<feature type="transmembrane region" description="Helical" evidence="7">
    <location>
        <begin position="637"/>
        <end position="658"/>
    </location>
</feature>
<feature type="transmembrane region" description="Helical" evidence="7">
    <location>
        <begin position="179"/>
        <end position="205"/>
    </location>
</feature>
<dbReference type="RefSeq" id="WP_344125042.1">
    <property type="nucleotide sequence ID" value="NZ_BAAALT010000003.1"/>
</dbReference>
<dbReference type="PANTHER" id="PTHR30627">
    <property type="entry name" value="PEPTIDOGLYCAN D,D-TRANSPEPTIDASE"/>
    <property type="match status" value="1"/>
</dbReference>
<feature type="transmembrane region" description="Helical" evidence="7">
    <location>
        <begin position="70"/>
        <end position="87"/>
    </location>
</feature>
<dbReference type="PANTHER" id="PTHR30627:SF24">
    <property type="entry name" value="PENICILLIN-BINDING PROTEIN 4B"/>
    <property type="match status" value="1"/>
</dbReference>
<protein>
    <recommendedName>
        <fullName evidence="8">Penicillin-binding protein transpeptidase domain-containing protein</fullName>
    </recommendedName>
</protein>
<dbReference type="EMBL" id="BAAALT010000003">
    <property type="protein sequence ID" value="GAA1782999.1"/>
    <property type="molecule type" value="Genomic_DNA"/>
</dbReference>
<evidence type="ECO:0000256" key="7">
    <source>
        <dbReference type="SAM" id="Phobius"/>
    </source>
</evidence>
<keyword evidence="2 7" id="KW-0812">Transmembrane</keyword>
<evidence type="ECO:0000256" key="4">
    <source>
        <dbReference type="ARBA" id="ARBA00022989"/>
    </source>
</evidence>
<keyword evidence="10" id="KW-1185">Reference proteome</keyword>
<organism evidence="9 10">
    <name type="scientific">Luedemannella flava</name>
    <dbReference type="NCBI Taxonomy" id="349316"/>
    <lineage>
        <taxon>Bacteria</taxon>
        <taxon>Bacillati</taxon>
        <taxon>Actinomycetota</taxon>
        <taxon>Actinomycetes</taxon>
        <taxon>Micromonosporales</taxon>
        <taxon>Micromonosporaceae</taxon>
        <taxon>Luedemannella</taxon>
    </lineage>
</organism>
<evidence type="ECO:0000259" key="8">
    <source>
        <dbReference type="Pfam" id="PF00905"/>
    </source>
</evidence>
<proteinExistence type="predicted"/>
<evidence type="ECO:0000256" key="6">
    <source>
        <dbReference type="SAM" id="MobiDB-lite"/>
    </source>
</evidence>
<dbReference type="Proteomes" id="UP001500218">
    <property type="component" value="Unassembled WGS sequence"/>
</dbReference>
<feature type="transmembrane region" description="Helical" evidence="7">
    <location>
        <begin position="254"/>
        <end position="279"/>
    </location>
</feature>
<keyword evidence="4 7" id="KW-1133">Transmembrane helix</keyword>
<feature type="transmembrane region" description="Helical" evidence="7">
    <location>
        <begin position="33"/>
        <end position="50"/>
    </location>
</feature>
<dbReference type="InterPro" id="IPR050515">
    <property type="entry name" value="Beta-lactam/transpept"/>
</dbReference>
<feature type="transmembrane region" description="Helical" evidence="7">
    <location>
        <begin position="393"/>
        <end position="416"/>
    </location>
</feature>
<evidence type="ECO:0000256" key="2">
    <source>
        <dbReference type="ARBA" id="ARBA00022692"/>
    </source>
</evidence>
<dbReference type="InterPro" id="IPR012338">
    <property type="entry name" value="Beta-lactam/transpept-like"/>
</dbReference>
<evidence type="ECO:0000256" key="3">
    <source>
        <dbReference type="ARBA" id="ARBA00022960"/>
    </source>
</evidence>
<dbReference type="SUPFAM" id="SSF56601">
    <property type="entry name" value="beta-lactamase/transpeptidase-like"/>
    <property type="match status" value="1"/>
</dbReference>
<dbReference type="InterPro" id="IPR001182">
    <property type="entry name" value="FtsW/RodA"/>
</dbReference>
<gene>
    <name evidence="9" type="ORF">GCM10009682_01330</name>
</gene>
<feature type="transmembrane region" description="Helical" evidence="7">
    <location>
        <begin position="93"/>
        <end position="117"/>
    </location>
</feature>
<feature type="transmembrane region" description="Helical" evidence="7">
    <location>
        <begin position="507"/>
        <end position="526"/>
    </location>
</feature>
<comment type="subcellular location">
    <subcellularLocation>
        <location evidence="1">Membrane</location>
        <topology evidence="1">Multi-pass membrane protein</topology>
    </subcellularLocation>
</comment>
<dbReference type="Pfam" id="PF01098">
    <property type="entry name" value="FTSW_RODA_SPOVE"/>
    <property type="match status" value="1"/>
</dbReference>
<feature type="transmembrane region" description="Helical" evidence="7">
    <location>
        <begin position="129"/>
        <end position="151"/>
    </location>
</feature>
<feature type="compositionally biased region" description="Basic and acidic residues" evidence="6">
    <location>
        <begin position="870"/>
        <end position="882"/>
    </location>
</feature>
<feature type="transmembrane region" description="Helical" evidence="7">
    <location>
        <begin position="547"/>
        <end position="573"/>
    </location>
</feature>
<feature type="transmembrane region" description="Helical" evidence="7">
    <location>
        <begin position="593"/>
        <end position="616"/>
    </location>
</feature>
<evidence type="ECO:0000256" key="1">
    <source>
        <dbReference type="ARBA" id="ARBA00004141"/>
    </source>
</evidence>
<evidence type="ECO:0000256" key="5">
    <source>
        <dbReference type="ARBA" id="ARBA00023136"/>
    </source>
</evidence>
<dbReference type="Pfam" id="PF00905">
    <property type="entry name" value="Transpeptidase"/>
    <property type="match status" value="1"/>
</dbReference>
<evidence type="ECO:0000313" key="10">
    <source>
        <dbReference type="Proteomes" id="UP001500218"/>
    </source>
</evidence>
<dbReference type="Gene3D" id="3.40.710.10">
    <property type="entry name" value="DD-peptidase/beta-lactamase superfamily"/>
    <property type="match status" value="2"/>
</dbReference>
<feature type="compositionally biased region" description="Acidic residues" evidence="6">
    <location>
        <begin position="883"/>
        <end position="894"/>
    </location>
</feature>
<feature type="transmembrane region" description="Helical" evidence="7">
    <location>
        <begin position="226"/>
        <end position="248"/>
    </location>
</feature>
<dbReference type="Gene3D" id="3.90.1310.10">
    <property type="entry name" value="Penicillin-binding protein 2a (Domain 2)"/>
    <property type="match status" value="2"/>
</dbReference>
<reference evidence="9 10" key="1">
    <citation type="journal article" date="2019" name="Int. J. Syst. Evol. Microbiol.">
        <title>The Global Catalogue of Microorganisms (GCM) 10K type strain sequencing project: providing services to taxonomists for standard genome sequencing and annotation.</title>
        <authorList>
            <consortium name="The Broad Institute Genomics Platform"/>
            <consortium name="The Broad Institute Genome Sequencing Center for Infectious Disease"/>
            <person name="Wu L."/>
            <person name="Ma J."/>
        </authorList>
    </citation>
    <scope>NUCLEOTIDE SEQUENCE [LARGE SCALE GENOMIC DNA]</scope>
    <source>
        <strain evidence="9 10">JCM 13250</strain>
    </source>
</reference>
<comment type="caution">
    <text evidence="9">The sequence shown here is derived from an EMBL/GenBank/DDBJ whole genome shotgun (WGS) entry which is preliminary data.</text>
</comment>
<dbReference type="InterPro" id="IPR001460">
    <property type="entry name" value="PCN-bd_Tpept"/>
</dbReference>
<name>A0ABN2LBL2_9ACTN</name>
<keyword evidence="5 7" id="KW-0472">Membrane</keyword>
<feature type="domain" description="Penicillin-binding protein transpeptidase" evidence="8">
    <location>
        <begin position="846"/>
        <end position="1213"/>
    </location>
</feature>
<feature type="region of interest" description="Disordered" evidence="6">
    <location>
        <begin position="870"/>
        <end position="895"/>
    </location>
</feature>